<dbReference type="RefSeq" id="XP_014676300.1">
    <property type="nucleotide sequence ID" value="XM_014820814.1"/>
</dbReference>
<evidence type="ECO:0000313" key="3">
    <source>
        <dbReference type="RefSeq" id="XP_014676300.1"/>
    </source>
</evidence>
<feature type="region of interest" description="Disordered" evidence="1">
    <location>
        <begin position="1"/>
        <end position="50"/>
    </location>
</feature>
<dbReference type="PANTHER" id="PTHR24030">
    <property type="entry name" value="PROTEIN CMSS1"/>
    <property type="match status" value="1"/>
</dbReference>
<proteinExistence type="predicted"/>
<protein>
    <submittedName>
        <fullName evidence="3">Protein CMSS1-like</fullName>
    </submittedName>
</protein>
<dbReference type="GeneID" id="106816237"/>
<keyword evidence="2" id="KW-1185">Reference proteome</keyword>
<name>A0ABM1EVS9_PRICU</name>
<sequence>MADALGDEWWLTNDEPSTHCESLEQPKEKPAKLKGGIGDKKLKRKKATTSTVSVGNVGSGVLTLAQKKELHHEKIDKSRTKRSKLTAKNESKTQVGTAGVLEAEPWELKDKPKKKKKRKKKKISDDLADKPPSAPSAADLLQFIKSQSEGTLSTIEAEEVELQDEHVGPCKEVGEDIPQFLNRLLPDWCRHLVELGSTQASPVLLIVCISAIRAVAVRRAIQDVLKLQKGMQIGKLFAKHFSVTDQAKFLQKTVVPIGLGTPNRIHKLLEEDALWKGQLRYIVLDWTYRDDKLQRLSDQKLVRRDLFTLMHRHLIPLVRNSCCRFSLV</sequence>
<accession>A0ABM1EVS9</accession>
<evidence type="ECO:0000256" key="1">
    <source>
        <dbReference type="SAM" id="MobiDB-lite"/>
    </source>
</evidence>
<evidence type="ECO:0000313" key="2">
    <source>
        <dbReference type="Proteomes" id="UP000695022"/>
    </source>
</evidence>
<feature type="compositionally biased region" description="Polar residues" evidence="1">
    <location>
        <begin position="86"/>
        <end position="96"/>
    </location>
</feature>
<dbReference type="PANTHER" id="PTHR24030:SF0">
    <property type="entry name" value="PROTEIN CMSS1"/>
    <property type="match status" value="1"/>
</dbReference>
<organism evidence="2 3">
    <name type="scientific">Priapulus caudatus</name>
    <name type="common">Priapulid worm</name>
    <dbReference type="NCBI Taxonomy" id="37621"/>
    <lineage>
        <taxon>Eukaryota</taxon>
        <taxon>Metazoa</taxon>
        <taxon>Ecdysozoa</taxon>
        <taxon>Scalidophora</taxon>
        <taxon>Priapulida</taxon>
        <taxon>Priapulimorpha</taxon>
        <taxon>Priapulimorphida</taxon>
        <taxon>Priapulidae</taxon>
        <taxon>Priapulus</taxon>
    </lineage>
</organism>
<gene>
    <name evidence="3" type="primary">LOC106816237</name>
</gene>
<reference evidence="3" key="1">
    <citation type="submission" date="2025-08" db="UniProtKB">
        <authorList>
            <consortium name="RefSeq"/>
        </authorList>
    </citation>
    <scope>IDENTIFICATION</scope>
</reference>
<feature type="compositionally biased region" description="Basic residues" evidence="1">
    <location>
        <begin position="111"/>
        <end position="122"/>
    </location>
</feature>
<feature type="region of interest" description="Disordered" evidence="1">
    <location>
        <begin position="68"/>
        <end position="135"/>
    </location>
</feature>
<feature type="compositionally biased region" description="Basic and acidic residues" evidence="1">
    <location>
        <begin position="68"/>
        <end position="78"/>
    </location>
</feature>
<feature type="compositionally biased region" description="Basic and acidic residues" evidence="1">
    <location>
        <begin position="16"/>
        <end position="31"/>
    </location>
</feature>
<dbReference type="Proteomes" id="UP000695022">
    <property type="component" value="Unplaced"/>
</dbReference>
<dbReference type="Pfam" id="PF14617">
    <property type="entry name" value="CMS1"/>
    <property type="match status" value="1"/>
</dbReference>
<dbReference type="InterPro" id="IPR032704">
    <property type="entry name" value="Cms1"/>
</dbReference>